<feature type="non-terminal residue" evidence="1">
    <location>
        <position position="1"/>
    </location>
</feature>
<dbReference type="GeneID" id="24142425"/>
<sequence length="84" mass="9814">PAAGRRHQVGKQRLHVERRGCVWQQEMALLVEAIAFLAPKIHQCIKRHRFHDFSMRTSPLMIRQSLAVACYLIDGRLSTTYKVW</sequence>
<evidence type="ECO:0000313" key="2">
    <source>
        <dbReference type="Proteomes" id="UP000030745"/>
    </source>
</evidence>
<proteinExistence type="predicted"/>
<protein>
    <submittedName>
        <fullName evidence="1">Uncharacterized protein</fullName>
    </submittedName>
</protein>
<dbReference type="Proteomes" id="UP000030745">
    <property type="component" value="Unassembled WGS sequence"/>
</dbReference>
<keyword evidence="2" id="KW-1185">Reference proteome</keyword>
<name>A0A067BD45_SAPPC</name>
<dbReference type="RefSeq" id="XP_012213251.1">
    <property type="nucleotide sequence ID" value="XM_012357861.1"/>
</dbReference>
<accession>A0A067BD45</accession>
<organism evidence="1 2">
    <name type="scientific">Saprolegnia parasitica (strain CBS 223.65)</name>
    <dbReference type="NCBI Taxonomy" id="695850"/>
    <lineage>
        <taxon>Eukaryota</taxon>
        <taxon>Sar</taxon>
        <taxon>Stramenopiles</taxon>
        <taxon>Oomycota</taxon>
        <taxon>Saprolegniomycetes</taxon>
        <taxon>Saprolegniales</taxon>
        <taxon>Saprolegniaceae</taxon>
        <taxon>Saprolegnia</taxon>
    </lineage>
</organism>
<gene>
    <name evidence="1" type="ORF">SPRG_22024</name>
</gene>
<dbReference type="KEGG" id="spar:SPRG_22024"/>
<dbReference type="VEuPathDB" id="FungiDB:SPRG_22024"/>
<reference evidence="1 2" key="1">
    <citation type="journal article" date="2013" name="PLoS Genet.">
        <title>Distinctive expansion of potential virulence genes in the genome of the oomycete fish pathogen Saprolegnia parasitica.</title>
        <authorList>
            <person name="Jiang R.H."/>
            <person name="de Bruijn I."/>
            <person name="Haas B.J."/>
            <person name="Belmonte R."/>
            <person name="Lobach L."/>
            <person name="Christie J."/>
            <person name="van den Ackerveken G."/>
            <person name="Bottin A."/>
            <person name="Bulone V."/>
            <person name="Diaz-Moreno S.M."/>
            <person name="Dumas B."/>
            <person name="Fan L."/>
            <person name="Gaulin E."/>
            <person name="Govers F."/>
            <person name="Grenville-Briggs L.J."/>
            <person name="Horner N.R."/>
            <person name="Levin J.Z."/>
            <person name="Mammella M."/>
            <person name="Meijer H.J."/>
            <person name="Morris P."/>
            <person name="Nusbaum C."/>
            <person name="Oome S."/>
            <person name="Phillips A.J."/>
            <person name="van Rooyen D."/>
            <person name="Rzeszutek E."/>
            <person name="Saraiva M."/>
            <person name="Secombes C.J."/>
            <person name="Seidl M.F."/>
            <person name="Snel B."/>
            <person name="Stassen J.H."/>
            <person name="Sykes S."/>
            <person name="Tripathy S."/>
            <person name="van den Berg H."/>
            <person name="Vega-Arreguin J.C."/>
            <person name="Wawra S."/>
            <person name="Young S.K."/>
            <person name="Zeng Q."/>
            <person name="Dieguez-Uribeondo J."/>
            <person name="Russ C."/>
            <person name="Tyler B.M."/>
            <person name="van West P."/>
        </authorList>
    </citation>
    <scope>NUCLEOTIDE SEQUENCE [LARGE SCALE GENOMIC DNA]</scope>
    <source>
        <strain evidence="1 2">CBS 223.65</strain>
    </source>
</reference>
<evidence type="ECO:0000313" key="1">
    <source>
        <dbReference type="EMBL" id="KDO16043.1"/>
    </source>
</evidence>
<dbReference type="EMBL" id="KK584375">
    <property type="protein sequence ID" value="KDO16043.1"/>
    <property type="molecule type" value="Genomic_DNA"/>
</dbReference>
<dbReference type="AlphaFoldDB" id="A0A067BD45"/>